<evidence type="ECO:0000313" key="1">
    <source>
        <dbReference type="EMBL" id="TRD13831.1"/>
    </source>
</evidence>
<dbReference type="OrthoDB" id="419320at2"/>
<dbReference type="RefSeq" id="WP_142836374.1">
    <property type="nucleotide sequence ID" value="NZ_VFSV01000106.1"/>
</dbReference>
<accession>A0A547PI78</accession>
<dbReference type="Proteomes" id="UP000318590">
    <property type="component" value="Unassembled WGS sequence"/>
</dbReference>
<comment type="caution">
    <text evidence="1">The sequence shown here is derived from an EMBL/GenBank/DDBJ whole genome shotgun (WGS) entry which is preliminary data.</text>
</comment>
<reference evidence="1 2" key="1">
    <citation type="submission" date="2019-06" db="EMBL/GenBank/DDBJ databases">
        <title>Paenimaribius caenipelagi gen. nov., sp. nov., isolated from a tidal flat.</title>
        <authorList>
            <person name="Yoon J.-H."/>
        </authorList>
    </citation>
    <scope>NUCLEOTIDE SEQUENCE [LARGE SCALE GENOMIC DNA]</scope>
    <source>
        <strain evidence="1 2">JBTF-M29</strain>
    </source>
</reference>
<protein>
    <recommendedName>
        <fullName evidence="3">Calcium-binding protein</fullName>
    </recommendedName>
</protein>
<evidence type="ECO:0000313" key="2">
    <source>
        <dbReference type="Proteomes" id="UP000318590"/>
    </source>
</evidence>
<organism evidence="1 2">
    <name type="scientific">Palleronia caenipelagi</name>
    <dbReference type="NCBI Taxonomy" id="2489174"/>
    <lineage>
        <taxon>Bacteria</taxon>
        <taxon>Pseudomonadati</taxon>
        <taxon>Pseudomonadota</taxon>
        <taxon>Alphaproteobacteria</taxon>
        <taxon>Rhodobacterales</taxon>
        <taxon>Roseobacteraceae</taxon>
        <taxon>Palleronia</taxon>
    </lineage>
</organism>
<name>A0A547PI78_9RHOB</name>
<gene>
    <name evidence="1" type="ORF">FEV53_19880</name>
</gene>
<keyword evidence="2" id="KW-1185">Reference proteome</keyword>
<evidence type="ECO:0008006" key="3">
    <source>
        <dbReference type="Google" id="ProtNLM"/>
    </source>
</evidence>
<dbReference type="AlphaFoldDB" id="A0A547PI78"/>
<sequence length="462" mass="49543">MKKLVHDGNLTEISRNTWSLDETANGDGQPGIDSIWRFDVEAVYELVYVNPFATTFTFYLDTEFIGFGEAGENDRLVADIDGWEAHRSQMYFFGDAQEFSGNGIGGNDDIRIRNNDDMAAMVVLGDAEWMYDQSVGGSDLIKFTGSGSAGYVGINGDSIYMVDQSSGGDDRISLKIADVRLVHVAGEGYTLEGEIDCGDDYITIDGYDDKSGLSTTSPAIRVSGDARVYLFGESYAGDDRIRIGDFANGDIWVYGDSKYAGEGVTYGEDTIHVGDGAAIVRVFGDAENGNSGADDRIFGGSHGGKSQLYGEGEFLFLESNAVLGDDLIVAGDGNTTSTMVGDARTIDFSRGVQSVSVVLGNDVLVSGRGADEMWGDVEVIRTPTIDITFGADRFVFAPGSGSDVIHDFRSEDGDRIDLSDYGFTGLEELEMAGEVISLETGSQITLNGLDTATLTADDFIFT</sequence>
<proteinExistence type="predicted"/>
<dbReference type="EMBL" id="VFSV01000106">
    <property type="protein sequence ID" value="TRD13831.1"/>
    <property type="molecule type" value="Genomic_DNA"/>
</dbReference>